<sequence length="432" mass="47889">MPSVTDVEGNGRGPEGRERAALVGLITGDTRRTHVEDALEELAGLADAADIEPVLRFTQDRNRPDPATLIGSGKLEMLKAACQESDLSLAIFDNELTPAQLRNIEKILELRVIDRTQLILDIFARRARTREGKLQVELAQLRYLLPRLVGASAALSRLGGGIGTRGPGETKLETDRRRIRLRIGTLTDDLAEVRRRRGQLRDRRRRSEMPAVALVGYTNAGKTTLFNRLTHDTAVASDALFVTLDPLTRELKLPNRQHAALSDTVGFIDRLPHTLVAAFRATLEEVADADLLLHVVDASIDDYERHMQAVDRVLGEVDAGDVPMLLVFNKADRLDEGAREHLRQAYEGSLQISALTGDGVAGLLTEIARALALDTRRVTLSFDQARPEDREAIERLYRVARVLSHDADGDRVSIEAEVPRRLMQRLQEGLSL</sequence>
<dbReference type="InterPro" id="IPR030394">
    <property type="entry name" value="G_HFLX_dom"/>
</dbReference>
<comment type="subunit">
    <text evidence="6">Monomer. Associates with the 50S ribosomal subunit.</text>
</comment>
<evidence type="ECO:0000256" key="2">
    <source>
        <dbReference type="ARBA" id="ARBA00022723"/>
    </source>
</evidence>
<dbReference type="KEGG" id="abac:LuPra_03847"/>
<keyword evidence="5 6" id="KW-0342">GTP-binding</keyword>
<comment type="cofactor">
    <cofactor evidence="8">
        <name>Mg(2+)</name>
        <dbReference type="ChEBI" id="CHEBI:18420"/>
    </cofactor>
</comment>
<keyword evidence="1 6" id="KW-0963">Cytoplasm</keyword>
<evidence type="ECO:0000256" key="7">
    <source>
        <dbReference type="PIRSR" id="PIRSR006809-1"/>
    </source>
</evidence>
<evidence type="ECO:0000313" key="10">
    <source>
        <dbReference type="EMBL" id="AMY10609.1"/>
    </source>
</evidence>
<dbReference type="InterPro" id="IPR042108">
    <property type="entry name" value="GTPase_HflX_N_sf"/>
</dbReference>
<dbReference type="GO" id="GO:0005737">
    <property type="term" value="C:cytoplasm"/>
    <property type="evidence" value="ECO:0007669"/>
    <property type="project" value="UniProtKB-SubCell"/>
</dbReference>
<dbReference type="NCBIfam" id="TIGR00231">
    <property type="entry name" value="small_GTP"/>
    <property type="match status" value="1"/>
</dbReference>
<dbReference type="Gene3D" id="3.40.50.300">
    <property type="entry name" value="P-loop containing nucleotide triphosphate hydrolases"/>
    <property type="match status" value="1"/>
</dbReference>
<dbReference type="Pfam" id="PF16360">
    <property type="entry name" value="GTP-bdg_M"/>
    <property type="match status" value="1"/>
</dbReference>
<evidence type="ECO:0000256" key="4">
    <source>
        <dbReference type="ARBA" id="ARBA00022842"/>
    </source>
</evidence>
<accession>A0A143PS01</accession>
<comment type="function">
    <text evidence="6">GTPase that associates with the 50S ribosomal subunit and may have a role during protein synthesis or ribosome biogenesis.</text>
</comment>
<dbReference type="PANTHER" id="PTHR10229">
    <property type="entry name" value="GTP-BINDING PROTEIN HFLX"/>
    <property type="match status" value="1"/>
</dbReference>
<dbReference type="InterPro" id="IPR006073">
    <property type="entry name" value="GTP-bd"/>
</dbReference>
<evidence type="ECO:0000256" key="6">
    <source>
        <dbReference type="HAMAP-Rule" id="MF_00900"/>
    </source>
</evidence>
<dbReference type="NCBIfam" id="TIGR03156">
    <property type="entry name" value="GTP_HflX"/>
    <property type="match status" value="1"/>
</dbReference>
<feature type="binding site" evidence="7">
    <location>
        <begin position="353"/>
        <end position="355"/>
    </location>
    <ligand>
        <name>GTP</name>
        <dbReference type="ChEBI" id="CHEBI:37565"/>
    </ligand>
</feature>
<dbReference type="GO" id="GO:0003924">
    <property type="term" value="F:GTPase activity"/>
    <property type="evidence" value="ECO:0007669"/>
    <property type="project" value="UniProtKB-UniRule"/>
</dbReference>
<dbReference type="PROSITE" id="PS51705">
    <property type="entry name" value="G_HFLX"/>
    <property type="match status" value="1"/>
</dbReference>
<evidence type="ECO:0000256" key="5">
    <source>
        <dbReference type="ARBA" id="ARBA00023134"/>
    </source>
</evidence>
<evidence type="ECO:0000259" key="9">
    <source>
        <dbReference type="PROSITE" id="PS51705"/>
    </source>
</evidence>
<dbReference type="InterPro" id="IPR005225">
    <property type="entry name" value="Small_GTP-bd"/>
</dbReference>
<dbReference type="AlphaFoldDB" id="A0A143PS01"/>
<dbReference type="SUPFAM" id="SSF52540">
    <property type="entry name" value="P-loop containing nucleoside triphosphate hydrolases"/>
    <property type="match status" value="1"/>
</dbReference>
<dbReference type="Pfam" id="PF01926">
    <property type="entry name" value="MMR_HSR1"/>
    <property type="match status" value="1"/>
</dbReference>
<name>A0A143PS01_LUTPR</name>
<feature type="binding site" evidence="7">
    <location>
        <begin position="263"/>
        <end position="266"/>
    </location>
    <ligand>
        <name>GTP</name>
        <dbReference type="ChEBI" id="CHEBI:37565"/>
    </ligand>
</feature>
<dbReference type="GO" id="GO:0005525">
    <property type="term" value="F:GTP binding"/>
    <property type="evidence" value="ECO:0007669"/>
    <property type="project" value="UniProtKB-UniRule"/>
</dbReference>
<dbReference type="InterPro" id="IPR016496">
    <property type="entry name" value="GTPase_HflX"/>
</dbReference>
<dbReference type="HAMAP" id="MF_00900">
    <property type="entry name" value="GTPase_HflX"/>
    <property type="match status" value="1"/>
</dbReference>
<organism evidence="10 11">
    <name type="scientific">Luteitalea pratensis</name>
    <dbReference type="NCBI Taxonomy" id="1855912"/>
    <lineage>
        <taxon>Bacteria</taxon>
        <taxon>Pseudomonadati</taxon>
        <taxon>Acidobacteriota</taxon>
        <taxon>Vicinamibacteria</taxon>
        <taxon>Vicinamibacterales</taxon>
        <taxon>Vicinamibacteraceae</taxon>
        <taxon>Luteitalea</taxon>
    </lineage>
</organism>
<dbReference type="PANTHER" id="PTHR10229:SF0">
    <property type="entry name" value="GTP-BINDING PROTEIN 6-RELATED"/>
    <property type="match status" value="1"/>
</dbReference>
<feature type="binding site" evidence="7">
    <location>
        <begin position="329"/>
        <end position="332"/>
    </location>
    <ligand>
        <name>GTP</name>
        <dbReference type="ChEBI" id="CHEBI:37565"/>
    </ligand>
</feature>
<evidence type="ECO:0000256" key="1">
    <source>
        <dbReference type="ARBA" id="ARBA00022490"/>
    </source>
</evidence>
<keyword evidence="2 8" id="KW-0479">Metal-binding</keyword>
<dbReference type="STRING" id="1855912.LuPra_03847"/>
<dbReference type="Proteomes" id="UP000076079">
    <property type="component" value="Chromosome"/>
</dbReference>
<proteinExistence type="inferred from homology"/>
<dbReference type="Gene3D" id="6.10.250.2860">
    <property type="match status" value="1"/>
</dbReference>
<gene>
    <name evidence="6 10" type="primary">hflX</name>
    <name evidence="10" type="ORF">LuPra_03847</name>
</gene>
<dbReference type="CDD" id="cd01878">
    <property type="entry name" value="HflX"/>
    <property type="match status" value="1"/>
</dbReference>
<feature type="binding site" evidence="7">
    <location>
        <begin position="216"/>
        <end position="223"/>
    </location>
    <ligand>
        <name>GTP</name>
        <dbReference type="ChEBI" id="CHEBI:37565"/>
    </ligand>
</feature>
<dbReference type="PATRIC" id="fig|1813736.3.peg.4053"/>
<reference evidence="10 11" key="1">
    <citation type="journal article" date="2016" name="Genome Announc.">
        <title>First Complete Genome Sequence of a Subdivision 6 Acidobacterium Strain.</title>
        <authorList>
            <person name="Huang S."/>
            <person name="Vieira S."/>
            <person name="Bunk B."/>
            <person name="Riedel T."/>
            <person name="Sproer C."/>
            <person name="Overmann J."/>
        </authorList>
    </citation>
    <scope>NUCLEOTIDE SEQUENCE [LARGE SCALE GENOMIC DNA]</scope>
    <source>
        <strain evidence="11">DSM 100886 HEG_-6_39</strain>
    </source>
</reference>
<dbReference type="Pfam" id="PF13167">
    <property type="entry name" value="GTP-bdg_N"/>
    <property type="match status" value="1"/>
</dbReference>
<feature type="binding site" evidence="8">
    <location>
        <position position="243"/>
    </location>
    <ligand>
        <name>Mg(2+)</name>
        <dbReference type="ChEBI" id="CHEBI:18420"/>
    </ligand>
</feature>
<dbReference type="GO" id="GO:0046872">
    <property type="term" value="F:metal ion binding"/>
    <property type="evidence" value="ECO:0007669"/>
    <property type="project" value="UniProtKB-KW"/>
</dbReference>
<dbReference type="PRINTS" id="PR00326">
    <property type="entry name" value="GTP1OBG"/>
</dbReference>
<comment type="subcellular location">
    <subcellularLocation>
        <location evidence="6">Cytoplasm</location>
    </subcellularLocation>
    <text evidence="6">May associate with membranes.</text>
</comment>
<feature type="domain" description="Hflx-type G" evidence="9">
    <location>
        <begin position="210"/>
        <end position="375"/>
    </location>
</feature>
<keyword evidence="4 8" id="KW-0460">Magnesium</keyword>
<feature type="binding site" evidence="7">
    <location>
        <begin position="241"/>
        <end position="245"/>
    </location>
    <ligand>
        <name>GTP</name>
        <dbReference type="ChEBI" id="CHEBI:37565"/>
    </ligand>
</feature>
<reference evidence="11" key="2">
    <citation type="submission" date="2016-04" db="EMBL/GenBank/DDBJ databases">
        <title>First Complete Genome Sequence of a Subdivision 6 Acidobacterium.</title>
        <authorList>
            <person name="Huang S."/>
            <person name="Vieira S."/>
            <person name="Bunk B."/>
            <person name="Riedel T."/>
            <person name="Sproeer C."/>
            <person name="Overmann J."/>
        </authorList>
    </citation>
    <scope>NUCLEOTIDE SEQUENCE [LARGE SCALE GENOMIC DNA]</scope>
    <source>
        <strain evidence="11">DSM 100886 HEG_-6_39</strain>
    </source>
</reference>
<feature type="binding site" evidence="8">
    <location>
        <position position="223"/>
    </location>
    <ligand>
        <name>Mg(2+)</name>
        <dbReference type="ChEBI" id="CHEBI:18420"/>
    </ligand>
</feature>
<keyword evidence="11" id="KW-1185">Reference proteome</keyword>
<comment type="similarity">
    <text evidence="6">Belongs to the TRAFAC class OBG-HflX-like GTPase superfamily. HflX GTPase family.</text>
</comment>
<evidence type="ECO:0000256" key="8">
    <source>
        <dbReference type="PIRSR" id="PIRSR006809-2"/>
    </source>
</evidence>
<dbReference type="GO" id="GO:0043022">
    <property type="term" value="F:ribosome binding"/>
    <property type="evidence" value="ECO:0007669"/>
    <property type="project" value="TreeGrafter"/>
</dbReference>
<dbReference type="RefSeq" id="WP_110172231.1">
    <property type="nucleotide sequence ID" value="NZ_CP015136.1"/>
</dbReference>
<evidence type="ECO:0000256" key="3">
    <source>
        <dbReference type="ARBA" id="ARBA00022741"/>
    </source>
</evidence>
<keyword evidence="3 6" id="KW-0547">Nucleotide-binding</keyword>
<dbReference type="InterPro" id="IPR027417">
    <property type="entry name" value="P-loop_NTPase"/>
</dbReference>
<dbReference type="Gene3D" id="3.40.50.11060">
    <property type="entry name" value="GTPase HflX, N-terminal domain"/>
    <property type="match status" value="1"/>
</dbReference>
<evidence type="ECO:0000313" key="11">
    <source>
        <dbReference type="Proteomes" id="UP000076079"/>
    </source>
</evidence>
<dbReference type="EMBL" id="CP015136">
    <property type="protein sequence ID" value="AMY10609.1"/>
    <property type="molecule type" value="Genomic_DNA"/>
</dbReference>
<dbReference type="InterPro" id="IPR025121">
    <property type="entry name" value="GTPase_HflX_N"/>
</dbReference>
<dbReference type="InterPro" id="IPR032305">
    <property type="entry name" value="GTP-bd_M"/>
</dbReference>
<protein>
    <recommendedName>
        <fullName evidence="6">GTPase HflX</fullName>
    </recommendedName>
    <alternativeName>
        <fullName evidence="6">GTP-binding protein HflX</fullName>
    </alternativeName>
</protein>
<dbReference type="PIRSF" id="PIRSF006809">
    <property type="entry name" value="GTP-binding_hflX_prd"/>
    <property type="match status" value="1"/>
</dbReference>
<dbReference type="OrthoDB" id="9812272at2"/>
<dbReference type="FunFam" id="3.40.50.11060:FF:000001">
    <property type="entry name" value="GTPase HflX"/>
    <property type="match status" value="1"/>
</dbReference>